<protein>
    <submittedName>
        <fullName evidence="2">Transposase</fullName>
    </submittedName>
</protein>
<evidence type="ECO:0000313" key="2">
    <source>
        <dbReference type="EMBL" id="MCF2950118.1"/>
    </source>
</evidence>
<gene>
    <name evidence="2" type="ORF">L0668_18530</name>
</gene>
<dbReference type="Pfam" id="PF13751">
    <property type="entry name" value="DDE_Tnp_1_6"/>
    <property type="match status" value="1"/>
</dbReference>
<comment type="caution">
    <text evidence="2">The sequence shown here is derived from an EMBL/GenBank/DDBJ whole genome shotgun (WGS) entry which is preliminary data.</text>
</comment>
<sequence>MFGNSVTNKKLNRFSLRGKRKVQGQWHLFCLLHNLEKLNNYRQLSA</sequence>
<reference evidence="2 3" key="1">
    <citation type="submission" date="2022-01" db="EMBL/GenBank/DDBJ databases">
        <title>Paraglaciecola sp. G1-23.</title>
        <authorList>
            <person name="Jin M.S."/>
            <person name="Han D.M."/>
            <person name="Kim H.M."/>
            <person name="Jeon C.O."/>
        </authorList>
    </citation>
    <scope>NUCLEOTIDE SEQUENCE [LARGE SCALE GENOMIC DNA]</scope>
    <source>
        <strain evidence="2 3">G1-23</strain>
    </source>
</reference>
<dbReference type="EMBL" id="JAKGAS010000014">
    <property type="protein sequence ID" value="MCF2950118.1"/>
    <property type="molecule type" value="Genomic_DNA"/>
</dbReference>
<accession>A0ABS9DAX9</accession>
<dbReference type="RefSeq" id="WP_235314219.1">
    <property type="nucleotide sequence ID" value="NZ_JAKGAS010000014.1"/>
</dbReference>
<organism evidence="2 3">
    <name type="scientific">Paraglaciecola algarum</name>
    <dbReference type="NCBI Taxonomy" id="3050085"/>
    <lineage>
        <taxon>Bacteria</taxon>
        <taxon>Pseudomonadati</taxon>
        <taxon>Pseudomonadota</taxon>
        <taxon>Gammaproteobacteria</taxon>
        <taxon>Alteromonadales</taxon>
        <taxon>Alteromonadaceae</taxon>
        <taxon>Paraglaciecola</taxon>
    </lineage>
</organism>
<keyword evidence="3" id="KW-1185">Reference proteome</keyword>
<proteinExistence type="predicted"/>
<evidence type="ECO:0000313" key="3">
    <source>
        <dbReference type="Proteomes" id="UP001521137"/>
    </source>
</evidence>
<dbReference type="InterPro" id="IPR025668">
    <property type="entry name" value="Tnp_DDE_dom"/>
</dbReference>
<evidence type="ECO:0000259" key="1">
    <source>
        <dbReference type="Pfam" id="PF13751"/>
    </source>
</evidence>
<feature type="domain" description="Transposase DDE" evidence="1">
    <location>
        <begin position="1"/>
        <end position="38"/>
    </location>
</feature>
<dbReference type="Proteomes" id="UP001521137">
    <property type="component" value="Unassembled WGS sequence"/>
</dbReference>
<name>A0ABS9DAX9_9ALTE</name>